<keyword evidence="2" id="KW-0808">Transferase</keyword>
<dbReference type="PIRSF" id="PIRSF018005">
    <property type="entry name" value="UCP018005"/>
    <property type="match status" value="1"/>
</dbReference>
<dbReference type="AlphaFoldDB" id="V4RNY6"/>
<dbReference type="InterPro" id="IPR017804">
    <property type="entry name" value="MeTrfase_EgtD-like"/>
</dbReference>
<dbReference type="GO" id="GO:0008168">
    <property type="term" value="F:methyltransferase activity"/>
    <property type="evidence" value="ECO:0007669"/>
    <property type="project" value="UniProtKB-KW"/>
</dbReference>
<reference evidence="4 5" key="1">
    <citation type="journal article" date="2014" name="Genome Announc.">
        <title>Draft Genome Sequence of Lutibaculum baratangense Strain AMV1T, Isolated from a Mud Volcano in Andamans, India.</title>
        <authorList>
            <person name="Singh A."/>
            <person name="Sreenivas A."/>
            <person name="Sathyanarayana Reddy G."/>
            <person name="Pinnaka A.K."/>
            <person name="Shivaji S."/>
        </authorList>
    </citation>
    <scope>NUCLEOTIDE SEQUENCE [LARGE SCALE GENOMIC DNA]</scope>
    <source>
        <strain evidence="4 5">AMV1</strain>
    </source>
</reference>
<name>V4RNY6_9HYPH</name>
<sequence length="319" mass="35432">MLDRTSAEETQRHAFQADVIEGLSKARKTLPSRWLYDDRGSEIFEEITAVEDYYPTRTETAILREHAGDMASFCGERATVIEYGAGASVKTEILLGALRSPELYVPVDIAGDFLKASARRIGETFPDLAVRPVVADFTGDFELPDDLPEDGRRTGFFPGSTIGNLDRHETVSFLERMREHVGGDGRAVIGADLKKDIPTLLRAYDDSEGVTAAFDLNILTRINRELDGDVPVERFVHEARWNEESSAVEMHLRSLDDRTVTIAGRSFSFAAGETIHTESSRKYSVDGFGELAAACGWQVSEVWTDEARRFAEFGLVART</sequence>
<keyword evidence="1" id="KW-0489">Methyltransferase</keyword>
<dbReference type="InterPro" id="IPR035094">
    <property type="entry name" value="EgtD"/>
</dbReference>
<dbReference type="InterPro" id="IPR029063">
    <property type="entry name" value="SAM-dependent_MTases_sf"/>
</dbReference>
<comment type="caution">
    <text evidence="4">The sequence shown here is derived from an EMBL/GenBank/DDBJ whole genome shotgun (WGS) entry which is preliminary data.</text>
</comment>
<evidence type="ECO:0000256" key="1">
    <source>
        <dbReference type="ARBA" id="ARBA00022603"/>
    </source>
</evidence>
<dbReference type="InterPro" id="IPR019257">
    <property type="entry name" value="MeTrfase_dom"/>
</dbReference>
<proteinExistence type="predicted"/>
<dbReference type="InterPro" id="IPR051128">
    <property type="entry name" value="EgtD_Methyltrsf_superfamily"/>
</dbReference>
<dbReference type="PANTHER" id="PTHR43397">
    <property type="entry name" value="ERGOTHIONEINE BIOSYNTHESIS PROTEIN 1"/>
    <property type="match status" value="1"/>
</dbReference>
<gene>
    <name evidence="4" type="ORF">N177_0390</name>
</gene>
<evidence type="ECO:0000256" key="2">
    <source>
        <dbReference type="ARBA" id="ARBA00022679"/>
    </source>
</evidence>
<dbReference type="Proteomes" id="UP000017819">
    <property type="component" value="Unassembled WGS sequence"/>
</dbReference>
<evidence type="ECO:0000313" key="4">
    <source>
        <dbReference type="EMBL" id="ESR26964.1"/>
    </source>
</evidence>
<organism evidence="4 5">
    <name type="scientific">Lutibaculum baratangense AMV1</name>
    <dbReference type="NCBI Taxonomy" id="631454"/>
    <lineage>
        <taxon>Bacteria</taxon>
        <taxon>Pseudomonadati</taxon>
        <taxon>Pseudomonadota</taxon>
        <taxon>Alphaproteobacteria</taxon>
        <taxon>Hyphomicrobiales</taxon>
        <taxon>Tepidamorphaceae</taxon>
        <taxon>Lutibaculum</taxon>
    </lineage>
</organism>
<dbReference type="Gene3D" id="3.40.50.150">
    <property type="entry name" value="Vaccinia Virus protein VP39"/>
    <property type="match status" value="1"/>
</dbReference>
<dbReference type="NCBIfam" id="TIGR03438">
    <property type="entry name" value="egtD_ergothio"/>
    <property type="match status" value="1"/>
</dbReference>
<dbReference type="SUPFAM" id="SSF53335">
    <property type="entry name" value="S-adenosyl-L-methionine-dependent methyltransferases"/>
    <property type="match status" value="1"/>
</dbReference>
<dbReference type="PANTHER" id="PTHR43397:SF1">
    <property type="entry name" value="ERGOTHIONEINE BIOSYNTHESIS PROTEIN 1"/>
    <property type="match status" value="1"/>
</dbReference>
<protein>
    <recommendedName>
        <fullName evidence="3">Histidine-specific methyltransferase SAM-dependent domain-containing protein</fullName>
    </recommendedName>
</protein>
<evidence type="ECO:0000313" key="5">
    <source>
        <dbReference type="Proteomes" id="UP000017819"/>
    </source>
</evidence>
<dbReference type="OrthoDB" id="5289726at2"/>
<dbReference type="EMBL" id="AWXZ01000012">
    <property type="protein sequence ID" value="ESR26964.1"/>
    <property type="molecule type" value="Genomic_DNA"/>
</dbReference>
<keyword evidence="5" id="KW-1185">Reference proteome</keyword>
<dbReference type="RefSeq" id="WP_023430541.1">
    <property type="nucleotide sequence ID" value="NZ_AWXZ01000012.1"/>
</dbReference>
<dbReference type="PATRIC" id="fig|631454.5.peg.382"/>
<accession>V4RNY6</accession>
<dbReference type="GO" id="GO:0032259">
    <property type="term" value="P:methylation"/>
    <property type="evidence" value="ECO:0007669"/>
    <property type="project" value="UniProtKB-KW"/>
</dbReference>
<feature type="domain" description="Histidine-specific methyltransferase SAM-dependent" evidence="3">
    <location>
        <begin position="15"/>
        <end position="313"/>
    </location>
</feature>
<dbReference type="eggNOG" id="COG4301">
    <property type="taxonomic scope" value="Bacteria"/>
</dbReference>
<evidence type="ECO:0000259" key="3">
    <source>
        <dbReference type="Pfam" id="PF10017"/>
    </source>
</evidence>
<dbReference type="Pfam" id="PF10017">
    <property type="entry name" value="Methyltransf_33"/>
    <property type="match status" value="1"/>
</dbReference>
<dbReference type="STRING" id="631454.N177_0390"/>